<dbReference type="SUPFAM" id="SSF52922">
    <property type="entry name" value="TK C-terminal domain-like"/>
    <property type="match status" value="1"/>
</dbReference>
<dbReference type="AlphaFoldDB" id="A0A1S8D7S6"/>
<sequence>MPLRHGGPGAEARITAASVPVPVALPVPMQSQMPTQQGFGLLMHETAKVDMPLARCIDSGAAPARGRPAEALLGRLPAHCGLVTVLDGHPATLAWLGAVHGHRIRALGVERLGQTGTVGDLYRHHELDAESIAASVQALTRGWPVRHLRRVS</sequence>
<dbReference type="STRING" id="207340.APZ41_004080"/>
<dbReference type="GeneID" id="99635803"/>
<dbReference type="OrthoDB" id="9773339at2"/>
<reference evidence="1 3" key="1">
    <citation type="submission" date="2016-12" db="EMBL/GenBank/DDBJ databases">
        <title>Draft genome sequence of Roseomonas mucosa strain AU37, isolated from a peripheral intravenous catheter.</title>
        <authorList>
            <person name="Choudhury M.A."/>
            <person name="Sidjabat H.E."/>
            <person name="Wailan A.M."/>
            <person name="Zhang L."/>
            <person name="Marsh N.M."/>
            <person name="Rickard C.M."/>
            <person name="Davies M."/>
            <person name="Mcmillan D.J."/>
        </authorList>
    </citation>
    <scope>NUCLEOTIDE SEQUENCE [LARGE SCALE GENOMIC DNA]</scope>
    <source>
        <strain evidence="1 3">SAVE376</strain>
    </source>
</reference>
<name>A0A1S8D7S6_9PROT</name>
<accession>A0A1S8D7S6</accession>
<gene>
    <name evidence="1" type="ORF">APZ41_004080</name>
    <name evidence="2" type="ORF">NCTC13291_04059</name>
</gene>
<dbReference type="EMBL" id="LLWF02000007">
    <property type="protein sequence ID" value="ONH84426.1"/>
    <property type="molecule type" value="Genomic_DNA"/>
</dbReference>
<protein>
    <submittedName>
        <fullName evidence="2">Pyruvate dehydrogenase complex, dehydrogenase (E1) component</fullName>
    </submittedName>
</protein>
<evidence type="ECO:0000313" key="2">
    <source>
        <dbReference type="EMBL" id="SUE95176.1"/>
    </source>
</evidence>
<dbReference type="Proteomes" id="UP000054844">
    <property type="component" value="Unassembled WGS sequence"/>
</dbReference>
<evidence type="ECO:0000313" key="1">
    <source>
        <dbReference type="EMBL" id="ONH84426.1"/>
    </source>
</evidence>
<dbReference type="EMBL" id="UGVN01000002">
    <property type="protein sequence ID" value="SUE95176.1"/>
    <property type="molecule type" value="Genomic_DNA"/>
</dbReference>
<dbReference type="RefSeq" id="WP_019462530.1">
    <property type="nucleotide sequence ID" value="NZ_AP031463.1"/>
</dbReference>
<dbReference type="InterPro" id="IPR009014">
    <property type="entry name" value="Transketo_C/PFOR_II"/>
</dbReference>
<proteinExistence type="predicted"/>
<dbReference type="Gene3D" id="3.40.50.920">
    <property type="match status" value="1"/>
</dbReference>
<dbReference type="Proteomes" id="UP000254919">
    <property type="component" value="Unassembled WGS sequence"/>
</dbReference>
<reference evidence="2 4" key="2">
    <citation type="submission" date="2018-06" db="EMBL/GenBank/DDBJ databases">
        <authorList>
            <consortium name="Pathogen Informatics"/>
            <person name="Doyle S."/>
        </authorList>
    </citation>
    <scope>NUCLEOTIDE SEQUENCE [LARGE SCALE GENOMIC DNA]</scope>
    <source>
        <strain evidence="2 4">NCTC13291</strain>
    </source>
</reference>
<organism evidence="1 3">
    <name type="scientific">Roseomonas mucosa</name>
    <dbReference type="NCBI Taxonomy" id="207340"/>
    <lineage>
        <taxon>Bacteria</taxon>
        <taxon>Pseudomonadati</taxon>
        <taxon>Pseudomonadota</taxon>
        <taxon>Alphaproteobacteria</taxon>
        <taxon>Acetobacterales</taxon>
        <taxon>Roseomonadaceae</taxon>
        <taxon>Roseomonas</taxon>
    </lineage>
</organism>
<keyword evidence="3" id="KW-1185">Reference proteome</keyword>
<evidence type="ECO:0000313" key="3">
    <source>
        <dbReference type="Proteomes" id="UP000054844"/>
    </source>
</evidence>
<keyword evidence="2" id="KW-0670">Pyruvate</keyword>
<evidence type="ECO:0000313" key="4">
    <source>
        <dbReference type="Proteomes" id="UP000254919"/>
    </source>
</evidence>